<dbReference type="Pfam" id="PF20568">
    <property type="entry name" value="DUF6777"/>
    <property type="match status" value="1"/>
</dbReference>
<reference evidence="1 2" key="1">
    <citation type="submission" date="2024-09" db="EMBL/GenBank/DDBJ databases">
        <authorList>
            <person name="Lee S.D."/>
        </authorList>
    </citation>
    <scope>NUCLEOTIDE SEQUENCE [LARGE SCALE GENOMIC DNA]</scope>
    <source>
        <strain evidence="1 2">N1-1</strain>
    </source>
</reference>
<accession>A0ABV6VHE0</accession>
<dbReference type="InterPro" id="IPR046704">
    <property type="entry name" value="DUF6777"/>
</dbReference>
<comment type="caution">
    <text evidence="1">The sequence shown here is derived from an EMBL/GenBank/DDBJ whole genome shotgun (WGS) entry which is preliminary data.</text>
</comment>
<dbReference type="Proteomes" id="UP001592582">
    <property type="component" value="Unassembled WGS sequence"/>
</dbReference>
<keyword evidence="2" id="KW-1185">Reference proteome</keyword>
<evidence type="ECO:0000313" key="1">
    <source>
        <dbReference type="EMBL" id="MFC1413123.1"/>
    </source>
</evidence>
<proteinExistence type="predicted"/>
<protein>
    <submittedName>
        <fullName evidence="1">DUF6777 domain-containing protein</fullName>
    </submittedName>
</protein>
<gene>
    <name evidence="1" type="ORF">ACEZDG_28035</name>
</gene>
<organism evidence="1 2">
    <name type="scientific">Streptacidiphilus alkalitolerans</name>
    <dbReference type="NCBI Taxonomy" id="3342712"/>
    <lineage>
        <taxon>Bacteria</taxon>
        <taxon>Bacillati</taxon>
        <taxon>Actinomycetota</taxon>
        <taxon>Actinomycetes</taxon>
        <taxon>Kitasatosporales</taxon>
        <taxon>Streptomycetaceae</taxon>
        <taxon>Streptacidiphilus</taxon>
    </lineage>
</organism>
<sequence length="409" mass="42058">MSPQSPADPPTGPPTGSPSGSLTGSSPSGGPRPPGRHRAPPSRGPRPPWWRRRSLLAFIAGAATAALVLGLVLATTRHSKPETPAAQQVALQPVDTQGPDPFVPSRPKPPSKPKSTSEVPGSRSGTRSGAVPVAAHGTSQVQGSTRGLYAGTQQLSSCDTAQLSSYLGSHPDQARAWAGAQGIAPSSIGSYLRTLTPVVLRLDTRVTNHGYAGGVATTFQSVLQTGTAVLIDSHGLPRMRCACGNPLLAPSSTKAAYTGPAWTSFQAASVVVVVPSVTRVTAVVLFDSRHRSWFERPVGSSGHTDHRVQPPPTATQLTPWTTSAAATPSTRVPPPTRTHTHTATPTHTPTTTVHPAPALRTPTPSATTATPTPTPTATPPPSSPPTPSNPPSSTTTPGTESPTELTPLP</sequence>
<name>A0ABV6VHE0_9ACTN</name>
<dbReference type="EMBL" id="JBHEZX010000015">
    <property type="protein sequence ID" value="MFC1413123.1"/>
    <property type="molecule type" value="Genomic_DNA"/>
</dbReference>
<evidence type="ECO:0000313" key="2">
    <source>
        <dbReference type="Proteomes" id="UP001592582"/>
    </source>
</evidence>